<dbReference type="InterPro" id="IPR036259">
    <property type="entry name" value="MFS_trans_sf"/>
</dbReference>
<evidence type="ECO:0000313" key="4">
    <source>
        <dbReference type="Proteomes" id="UP001519887"/>
    </source>
</evidence>
<keyword evidence="4" id="KW-1185">Reference proteome</keyword>
<feature type="transmembrane region" description="Helical" evidence="2">
    <location>
        <begin position="113"/>
        <end position="133"/>
    </location>
</feature>
<dbReference type="InterPro" id="IPR011701">
    <property type="entry name" value="MFS"/>
</dbReference>
<feature type="non-terminal residue" evidence="3">
    <location>
        <position position="291"/>
    </location>
</feature>
<feature type="transmembrane region" description="Helical" evidence="2">
    <location>
        <begin position="228"/>
        <end position="253"/>
    </location>
</feature>
<protein>
    <submittedName>
        <fullName evidence="3">MFS transporter</fullName>
    </submittedName>
</protein>
<feature type="transmembrane region" description="Helical" evidence="2">
    <location>
        <begin position="21"/>
        <end position="44"/>
    </location>
</feature>
<comment type="caution">
    <text evidence="3">The sequence shown here is derived from an EMBL/GenBank/DDBJ whole genome shotgun (WGS) entry which is preliminary data.</text>
</comment>
<dbReference type="Pfam" id="PF07690">
    <property type="entry name" value="MFS_1"/>
    <property type="match status" value="1"/>
</dbReference>
<evidence type="ECO:0000313" key="3">
    <source>
        <dbReference type="EMBL" id="MBW7460151.1"/>
    </source>
</evidence>
<feature type="transmembrane region" description="Helical" evidence="2">
    <location>
        <begin position="259"/>
        <end position="277"/>
    </location>
</feature>
<dbReference type="PANTHER" id="PTHR23526">
    <property type="entry name" value="INTEGRAL MEMBRANE TRANSPORT PROTEIN-RELATED"/>
    <property type="match status" value="1"/>
</dbReference>
<keyword evidence="2" id="KW-0472">Membrane</keyword>
<dbReference type="Gene3D" id="1.20.1250.20">
    <property type="entry name" value="MFS general substrate transporter like domains"/>
    <property type="match status" value="1"/>
</dbReference>
<dbReference type="InterPro" id="IPR052528">
    <property type="entry name" value="Sugar_transport-like"/>
</dbReference>
<feature type="transmembrane region" description="Helical" evidence="2">
    <location>
        <begin position="176"/>
        <end position="197"/>
    </location>
</feature>
<dbReference type="PANTHER" id="PTHR23526:SF2">
    <property type="entry name" value="MAJOR FACILITATOR SUPERFAMILY (MFS) PROFILE DOMAIN-CONTAINING PROTEIN"/>
    <property type="match status" value="1"/>
</dbReference>
<dbReference type="Proteomes" id="UP001519887">
    <property type="component" value="Unassembled WGS sequence"/>
</dbReference>
<feature type="transmembrane region" description="Helical" evidence="2">
    <location>
        <begin position="145"/>
        <end position="170"/>
    </location>
</feature>
<comment type="subcellular location">
    <subcellularLocation>
        <location evidence="1">Cell membrane</location>
        <topology evidence="1">Multi-pass membrane protein</topology>
    </subcellularLocation>
</comment>
<proteinExistence type="predicted"/>
<sequence length="291" mass="32987">MDTDRNRPTPPTGKLSADARLTLLLQGLFTFAYVMSGTFLNLYLWRLTEDLWVNGFYNFIVFISTAISFLISGGFAKRFGKMPVFRIGIGLYTVFYLFVVAAGTQVVTYYELFAVFFGIASGLYWIGFWTLTYEVSNDGNRLRFIGLNSVVSTAANLTAPLVSAGIFLVMPGLHGYLVIFALAFLFYLATALISHRIRHKVPSTREKRYYIRHMSIVFRRNKAWRKAVFGNLLFGARQGVQLLLPVLLLYQTFGEEDRIGLLNAVLSFFSILASYLFSRFAKEAHIRTCLA</sequence>
<feature type="transmembrane region" description="Helical" evidence="2">
    <location>
        <begin position="56"/>
        <end position="75"/>
    </location>
</feature>
<accession>A0ABS7CGT7</accession>
<organism evidence="3 4">
    <name type="scientific">Paenibacillus sepulcri</name>
    <dbReference type="NCBI Taxonomy" id="359917"/>
    <lineage>
        <taxon>Bacteria</taxon>
        <taxon>Bacillati</taxon>
        <taxon>Bacillota</taxon>
        <taxon>Bacilli</taxon>
        <taxon>Bacillales</taxon>
        <taxon>Paenibacillaceae</taxon>
        <taxon>Paenibacillus</taxon>
    </lineage>
</organism>
<evidence type="ECO:0000256" key="1">
    <source>
        <dbReference type="ARBA" id="ARBA00004651"/>
    </source>
</evidence>
<dbReference type="EMBL" id="JAHZIK010002046">
    <property type="protein sequence ID" value="MBW7460151.1"/>
    <property type="molecule type" value="Genomic_DNA"/>
</dbReference>
<feature type="transmembrane region" description="Helical" evidence="2">
    <location>
        <begin position="87"/>
        <end position="107"/>
    </location>
</feature>
<name>A0ABS7CGT7_9BACL</name>
<evidence type="ECO:0000256" key="2">
    <source>
        <dbReference type="SAM" id="Phobius"/>
    </source>
</evidence>
<gene>
    <name evidence="3" type="ORF">K0U00_39425</name>
</gene>
<keyword evidence="2" id="KW-1133">Transmembrane helix</keyword>
<keyword evidence="2" id="KW-0812">Transmembrane</keyword>
<dbReference type="SUPFAM" id="SSF103473">
    <property type="entry name" value="MFS general substrate transporter"/>
    <property type="match status" value="1"/>
</dbReference>
<reference evidence="3 4" key="1">
    <citation type="submission" date="2021-07" db="EMBL/GenBank/DDBJ databases">
        <title>Paenibacillus radiodurans sp. nov., isolated from the southeastern edge of Tengger Desert.</title>
        <authorList>
            <person name="Zhang G."/>
        </authorList>
    </citation>
    <scope>NUCLEOTIDE SEQUENCE [LARGE SCALE GENOMIC DNA]</scope>
    <source>
        <strain evidence="3 4">CCM 7311</strain>
    </source>
</reference>